<dbReference type="EMBL" id="JAPHEH010000001">
    <property type="protein sequence ID" value="MDG4475405.1"/>
    <property type="molecule type" value="Genomic_DNA"/>
</dbReference>
<keyword evidence="2" id="KW-1185">Reference proteome</keyword>
<protein>
    <submittedName>
        <fullName evidence="1">Uncharacterized protein</fullName>
    </submittedName>
</protein>
<reference evidence="1" key="2">
    <citation type="submission" date="2022-10" db="EMBL/GenBank/DDBJ databases">
        <authorList>
            <person name="Aronson H.S."/>
        </authorList>
    </citation>
    <scope>NUCLEOTIDE SEQUENCE</scope>
    <source>
        <strain evidence="1">RS19-109</strain>
    </source>
</reference>
<gene>
    <name evidence="1" type="ORF">OLX77_04435</name>
</gene>
<evidence type="ECO:0000313" key="2">
    <source>
        <dbReference type="Proteomes" id="UP001154240"/>
    </source>
</evidence>
<reference evidence="1" key="1">
    <citation type="journal article" date="2022" name="bioRxiv">
        <title>Thiovibrio frasassiensisgen. nov., sp. nov., an autotrophic, elemental sulfur disproportionating bacterium isolated from sulfidic karst sediment, and proposal of Thiovibrionaceae fam. nov.</title>
        <authorList>
            <person name="Aronson H."/>
            <person name="Thomas C."/>
            <person name="Bhattacharyya M."/>
            <person name="Eckstein S."/>
            <person name="Jensen S."/>
            <person name="Barco R."/>
            <person name="Macalady J."/>
            <person name="Amend J."/>
        </authorList>
    </citation>
    <scope>NUCLEOTIDE SEQUENCE</scope>
    <source>
        <strain evidence="1">RS19-109</strain>
    </source>
</reference>
<accession>A0A9X4MGE1</accession>
<evidence type="ECO:0000313" key="1">
    <source>
        <dbReference type="EMBL" id="MDG4475405.1"/>
    </source>
</evidence>
<dbReference type="Proteomes" id="UP001154240">
    <property type="component" value="Unassembled WGS sequence"/>
</dbReference>
<sequence>MSFHKYAGACTELSKELLKSLTPEDVDELRTELASLGRREFASWYFRHTEEVKKYVQATPSQRIRRKAWQDSKFRLLLTGSALVYLRAAQSVLSNAATCEDLISHGVGYRDLASQTGDQFRALMSEGFHWWPLPGDSPFGD</sequence>
<name>A0A9X4MGE1_9BACT</name>
<proteinExistence type="predicted"/>
<organism evidence="1 2">
    <name type="scientific">Thiovibrio frasassiensis</name>
    <dbReference type="NCBI Taxonomy" id="2984131"/>
    <lineage>
        <taxon>Bacteria</taxon>
        <taxon>Pseudomonadati</taxon>
        <taxon>Thermodesulfobacteriota</taxon>
        <taxon>Desulfobulbia</taxon>
        <taxon>Desulfobulbales</taxon>
        <taxon>Thiovibrionaceae</taxon>
        <taxon>Thiovibrio</taxon>
    </lineage>
</organism>
<dbReference type="AlphaFoldDB" id="A0A9X4MGE1"/>
<dbReference type="RefSeq" id="WP_307632377.1">
    <property type="nucleotide sequence ID" value="NZ_JAPHEH010000001.1"/>
</dbReference>
<comment type="caution">
    <text evidence="1">The sequence shown here is derived from an EMBL/GenBank/DDBJ whole genome shotgun (WGS) entry which is preliminary data.</text>
</comment>